<protein>
    <submittedName>
        <fullName evidence="3">Uncharacterized protein</fullName>
    </submittedName>
</protein>
<feature type="transmembrane region" description="Helical" evidence="2">
    <location>
        <begin position="53"/>
        <end position="72"/>
    </location>
</feature>
<feature type="region of interest" description="Disordered" evidence="1">
    <location>
        <begin position="1"/>
        <end position="27"/>
    </location>
</feature>
<dbReference type="EMBL" id="JAAALK010000285">
    <property type="protein sequence ID" value="KAG8065123.1"/>
    <property type="molecule type" value="Genomic_DNA"/>
</dbReference>
<gene>
    <name evidence="3" type="ORF">GUJ93_ZPchr0004g39756</name>
</gene>
<reference evidence="3" key="1">
    <citation type="journal article" date="2021" name="bioRxiv">
        <title>Whole Genome Assembly and Annotation of Northern Wild Rice, Zizania palustris L., Supports a Whole Genome Duplication in the Zizania Genus.</title>
        <authorList>
            <person name="Haas M."/>
            <person name="Kono T."/>
            <person name="Macchietto M."/>
            <person name="Millas R."/>
            <person name="McGilp L."/>
            <person name="Shao M."/>
            <person name="Duquette J."/>
            <person name="Hirsch C.N."/>
            <person name="Kimball J."/>
        </authorList>
    </citation>
    <scope>NUCLEOTIDE SEQUENCE</scope>
    <source>
        <tissue evidence="3">Fresh leaf tissue</tissue>
    </source>
</reference>
<keyword evidence="4" id="KW-1185">Reference proteome</keyword>
<evidence type="ECO:0000256" key="1">
    <source>
        <dbReference type="SAM" id="MobiDB-lite"/>
    </source>
</evidence>
<reference evidence="3" key="2">
    <citation type="submission" date="2021-02" db="EMBL/GenBank/DDBJ databases">
        <authorList>
            <person name="Kimball J.A."/>
            <person name="Haas M.W."/>
            <person name="Macchietto M."/>
            <person name="Kono T."/>
            <person name="Duquette J."/>
            <person name="Shao M."/>
        </authorList>
    </citation>
    <scope>NUCLEOTIDE SEQUENCE</scope>
    <source>
        <tissue evidence="3">Fresh leaf tissue</tissue>
    </source>
</reference>
<keyword evidence="2" id="KW-0472">Membrane</keyword>
<name>A0A8J5SKW0_ZIZPA</name>
<feature type="compositionally biased region" description="Basic and acidic residues" evidence="1">
    <location>
        <begin position="11"/>
        <end position="23"/>
    </location>
</feature>
<evidence type="ECO:0000313" key="3">
    <source>
        <dbReference type="EMBL" id="KAG8065123.1"/>
    </source>
</evidence>
<sequence>MVAPIDYPDSGEARSGGEDRGKEPGPSFILGKANDIVLLVESLPARFDGAIDGLVALFAGVMSGAAGAELFVPPKHRRRRAEEEDIGDCVFRGIWCDAEESAPLHLAMGVGKNVPGIVETMQGSEIVKVDTMEAAAHEGGSNESEEATTIAMGGRASREDDLLDLYDAAWQQKLV</sequence>
<dbReference type="Proteomes" id="UP000729402">
    <property type="component" value="Unassembled WGS sequence"/>
</dbReference>
<evidence type="ECO:0000313" key="4">
    <source>
        <dbReference type="Proteomes" id="UP000729402"/>
    </source>
</evidence>
<proteinExistence type="predicted"/>
<comment type="caution">
    <text evidence="3">The sequence shown here is derived from an EMBL/GenBank/DDBJ whole genome shotgun (WGS) entry which is preliminary data.</text>
</comment>
<keyword evidence="2" id="KW-0812">Transmembrane</keyword>
<organism evidence="3 4">
    <name type="scientific">Zizania palustris</name>
    <name type="common">Northern wild rice</name>
    <dbReference type="NCBI Taxonomy" id="103762"/>
    <lineage>
        <taxon>Eukaryota</taxon>
        <taxon>Viridiplantae</taxon>
        <taxon>Streptophyta</taxon>
        <taxon>Embryophyta</taxon>
        <taxon>Tracheophyta</taxon>
        <taxon>Spermatophyta</taxon>
        <taxon>Magnoliopsida</taxon>
        <taxon>Liliopsida</taxon>
        <taxon>Poales</taxon>
        <taxon>Poaceae</taxon>
        <taxon>BOP clade</taxon>
        <taxon>Oryzoideae</taxon>
        <taxon>Oryzeae</taxon>
        <taxon>Zizaniinae</taxon>
        <taxon>Zizania</taxon>
    </lineage>
</organism>
<accession>A0A8J5SKW0</accession>
<keyword evidence="2" id="KW-1133">Transmembrane helix</keyword>
<evidence type="ECO:0000256" key="2">
    <source>
        <dbReference type="SAM" id="Phobius"/>
    </source>
</evidence>
<dbReference type="AlphaFoldDB" id="A0A8J5SKW0"/>